<dbReference type="SMART" id="SM00421">
    <property type="entry name" value="HTH_LUXR"/>
    <property type="match status" value="1"/>
</dbReference>
<dbReference type="Gene3D" id="1.10.10.10">
    <property type="entry name" value="Winged helix-like DNA-binding domain superfamily/Winged helix DNA-binding domain"/>
    <property type="match status" value="1"/>
</dbReference>
<proteinExistence type="predicted"/>
<dbReference type="AlphaFoldDB" id="A0AA41U122"/>
<dbReference type="GO" id="GO:0003677">
    <property type="term" value="F:DNA binding"/>
    <property type="evidence" value="ECO:0007669"/>
    <property type="project" value="InterPro"/>
</dbReference>
<protein>
    <recommendedName>
        <fullName evidence="1">HTH luxR-type domain-containing protein</fullName>
    </recommendedName>
</protein>
<comment type="caution">
    <text evidence="2">The sequence shown here is derived from an EMBL/GenBank/DDBJ whole genome shotgun (WGS) entry which is preliminary data.</text>
</comment>
<gene>
    <name evidence="2" type="ORF">LZ495_24540</name>
</gene>
<dbReference type="RefSeq" id="WP_235055038.1">
    <property type="nucleotide sequence ID" value="NZ_JAKFHA010000016.1"/>
</dbReference>
<evidence type="ECO:0000313" key="3">
    <source>
        <dbReference type="Proteomes" id="UP001165378"/>
    </source>
</evidence>
<dbReference type="InterPro" id="IPR016032">
    <property type="entry name" value="Sig_transdc_resp-reg_C-effctor"/>
</dbReference>
<dbReference type="GO" id="GO:0006355">
    <property type="term" value="P:regulation of DNA-templated transcription"/>
    <property type="evidence" value="ECO:0007669"/>
    <property type="project" value="InterPro"/>
</dbReference>
<reference evidence="2" key="1">
    <citation type="submission" date="2022-01" db="EMBL/GenBank/DDBJ databases">
        <title>Genome-Based Taxonomic Classification of the Phylum Actinobacteria.</title>
        <authorList>
            <person name="Gao Y."/>
        </authorList>
    </citation>
    <scope>NUCLEOTIDE SEQUENCE</scope>
    <source>
        <strain evidence="2">KLBMP 8922</strain>
    </source>
</reference>
<dbReference type="Proteomes" id="UP001165378">
    <property type="component" value="Unassembled WGS sequence"/>
</dbReference>
<name>A0AA41U122_9ACTN</name>
<dbReference type="InterPro" id="IPR000792">
    <property type="entry name" value="Tscrpt_reg_LuxR_C"/>
</dbReference>
<feature type="domain" description="HTH luxR-type" evidence="1">
    <location>
        <begin position="329"/>
        <end position="386"/>
    </location>
</feature>
<dbReference type="EMBL" id="JAKFHA010000016">
    <property type="protein sequence ID" value="MCF2530368.1"/>
    <property type="molecule type" value="Genomic_DNA"/>
</dbReference>
<evidence type="ECO:0000259" key="1">
    <source>
        <dbReference type="SMART" id="SM00421"/>
    </source>
</evidence>
<organism evidence="2 3">
    <name type="scientific">Yinghuangia soli</name>
    <dbReference type="NCBI Taxonomy" id="2908204"/>
    <lineage>
        <taxon>Bacteria</taxon>
        <taxon>Bacillati</taxon>
        <taxon>Actinomycetota</taxon>
        <taxon>Actinomycetes</taxon>
        <taxon>Kitasatosporales</taxon>
        <taxon>Streptomycetaceae</taxon>
        <taxon>Yinghuangia</taxon>
    </lineage>
</organism>
<dbReference type="InterPro" id="IPR036388">
    <property type="entry name" value="WH-like_DNA-bd_sf"/>
</dbReference>
<evidence type="ECO:0000313" key="2">
    <source>
        <dbReference type="EMBL" id="MCF2530368.1"/>
    </source>
</evidence>
<accession>A0AA41U122</accession>
<dbReference type="SUPFAM" id="SSF46894">
    <property type="entry name" value="C-terminal effector domain of the bipartite response regulators"/>
    <property type="match status" value="1"/>
</dbReference>
<sequence>MTAIPTRLRTEVREEVAQLCGSAPTGRELLAGVASRLRDAVPFDGCFLSSTDPDTLMFTDQVVVEAMPPTACRPFFHNEFESDDFNKFADLARHPGRVRTLSDATGGQLGRSARAMDVNARLGFGHEVRFSFTVGDRTFAVGSLTREIGRADFTAEERQLIGGLLPVVADGMRAAALVASPADALAGEALRVGVDEIPALASEAAEAPPVLMAPAGPGLVEFDAAGRPVSACDAAVHWLGAVDPREPLGPPTPFGFRLPLAAAMVVARARAHAAGRGSAPAEATLRTRYGTRLLLRAVCAWEPGGAPGVTRLVVAPIEAAGLAPEAAAAFRMSPREQEVTAYLARDLAPADIAFRTGLTVDTVAALSQNVLDKAAVASRTELVARIFAEYYYPAHNAGCRPLSA</sequence>
<keyword evidence="3" id="KW-1185">Reference proteome</keyword>